<reference evidence="3" key="1">
    <citation type="submission" date="2016-07" db="EMBL/GenBank/DDBJ databases">
        <title>Frankia sp. NRRL B-16219 Genome sequencing.</title>
        <authorList>
            <person name="Ghodhbane-Gtari F."/>
            <person name="Swanson E."/>
            <person name="Gueddou A."/>
            <person name="Louati M."/>
            <person name="Nouioui I."/>
            <person name="Hezbri K."/>
            <person name="Abebe-Akele F."/>
            <person name="Simpson S."/>
            <person name="Morris K."/>
            <person name="Thomas K."/>
            <person name="Gtari M."/>
            <person name="Tisa L.S."/>
        </authorList>
    </citation>
    <scope>NUCLEOTIDE SEQUENCE [LARGE SCALE GENOMIC DNA]</scope>
    <source>
        <strain evidence="3">NRRL B-16219</strain>
    </source>
</reference>
<dbReference type="SUPFAM" id="SSF46785">
    <property type="entry name" value="Winged helix' DNA-binding domain"/>
    <property type="match status" value="1"/>
</dbReference>
<dbReference type="PROSITE" id="PS50995">
    <property type="entry name" value="HTH_MARR_2"/>
    <property type="match status" value="1"/>
</dbReference>
<sequence length="159" mass="16949">MFADAEIVEADAAGPVELADLLEIAAGLRLSMSLLGRRLRLVQPDGELTVGEIAALVRLERGGPTTAAALAKQETISPQSMGATLGGLEERGLVERRPDPDDGRRVILSLADAGREALRDRRNARSEQLARALSSGFDDDELACLKAAAPLLERLAQRI</sequence>
<keyword evidence="3" id="KW-1185">Reference proteome</keyword>
<dbReference type="PANTHER" id="PTHR39515:SF2">
    <property type="entry name" value="HTH-TYPE TRANSCRIPTIONAL REGULATOR RV0880"/>
    <property type="match status" value="1"/>
</dbReference>
<dbReference type="EMBL" id="MAXA01000047">
    <property type="protein sequence ID" value="OHV42155.1"/>
    <property type="molecule type" value="Genomic_DNA"/>
</dbReference>
<accession>A0A1S1R9J8</accession>
<organism evidence="2 3">
    <name type="scientific">Parafrankia soli</name>
    <dbReference type="NCBI Taxonomy" id="2599596"/>
    <lineage>
        <taxon>Bacteria</taxon>
        <taxon>Bacillati</taxon>
        <taxon>Actinomycetota</taxon>
        <taxon>Actinomycetes</taxon>
        <taxon>Frankiales</taxon>
        <taxon>Frankiaceae</taxon>
        <taxon>Parafrankia</taxon>
    </lineage>
</organism>
<evidence type="ECO:0000313" key="3">
    <source>
        <dbReference type="Proteomes" id="UP000179769"/>
    </source>
</evidence>
<dbReference type="InterPro" id="IPR036390">
    <property type="entry name" value="WH_DNA-bd_sf"/>
</dbReference>
<dbReference type="SMART" id="SM00347">
    <property type="entry name" value="HTH_MARR"/>
    <property type="match status" value="1"/>
</dbReference>
<gene>
    <name evidence="2" type="ORF">BBK14_11060</name>
</gene>
<feature type="domain" description="HTH marR-type" evidence="1">
    <location>
        <begin position="18"/>
        <end position="159"/>
    </location>
</feature>
<dbReference type="InterPro" id="IPR052526">
    <property type="entry name" value="HTH-type_Bedaq_tolerance"/>
</dbReference>
<dbReference type="InterPro" id="IPR036388">
    <property type="entry name" value="WH-like_DNA-bd_sf"/>
</dbReference>
<dbReference type="OrthoDB" id="9155413at2"/>
<name>A0A1S1R9J8_9ACTN</name>
<dbReference type="Gene3D" id="1.10.10.10">
    <property type="entry name" value="Winged helix-like DNA-binding domain superfamily/Winged helix DNA-binding domain"/>
    <property type="match status" value="1"/>
</dbReference>
<dbReference type="Pfam" id="PF01047">
    <property type="entry name" value="MarR"/>
    <property type="match status" value="1"/>
</dbReference>
<evidence type="ECO:0000313" key="2">
    <source>
        <dbReference type="EMBL" id="OHV42155.1"/>
    </source>
</evidence>
<dbReference type="PANTHER" id="PTHR39515">
    <property type="entry name" value="CONSERVED PROTEIN"/>
    <property type="match status" value="1"/>
</dbReference>
<dbReference type="InterPro" id="IPR000835">
    <property type="entry name" value="HTH_MarR-typ"/>
</dbReference>
<protein>
    <submittedName>
        <fullName evidence="2">MarR family transcriptional regulator</fullName>
    </submittedName>
</protein>
<dbReference type="RefSeq" id="WP_071060176.1">
    <property type="nucleotide sequence ID" value="NZ_MAXA01000047.1"/>
</dbReference>
<dbReference type="AlphaFoldDB" id="A0A1S1R9J8"/>
<comment type="caution">
    <text evidence="2">The sequence shown here is derived from an EMBL/GenBank/DDBJ whole genome shotgun (WGS) entry which is preliminary data.</text>
</comment>
<proteinExistence type="predicted"/>
<dbReference type="Proteomes" id="UP000179769">
    <property type="component" value="Unassembled WGS sequence"/>
</dbReference>
<dbReference type="Gene3D" id="1.10.287.100">
    <property type="match status" value="1"/>
</dbReference>
<evidence type="ECO:0000259" key="1">
    <source>
        <dbReference type="PROSITE" id="PS50995"/>
    </source>
</evidence>
<dbReference type="GO" id="GO:0003700">
    <property type="term" value="F:DNA-binding transcription factor activity"/>
    <property type="evidence" value="ECO:0007669"/>
    <property type="project" value="InterPro"/>
</dbReference>